<reference evidence="1 2" key="1">
    <citation type="submission" date="2019-05" db="EMBL/GenBank/DDBJ databases">
        <title>Another draft genome of Portunus trituberculatus and its Hox gene families provides insights of decapod evolution.</title>
        <authorList>
            <person name="Jeong J.-H."/>
            <person name="Song I."/>
            <person name="Kim S."/>
            <person name="Choi T."/>
            <person name="Kim D."/>
            <person name="Ryu S."/>
            <person name="Kim W."/>
        </authorList>
    </citation>
    <scope>NUCLEOTIDE SEQUENCE [LARGE SCALE GENOMIC DNA]</scope>
    <source>
        <tissue evidence="1">Muscle</tissue>
    </source>
</reference>
<proteinExistence type="predicted"/>
<sequence>MRPIYKKSLNEKLIRILGFWECVVPEASGEWRATSGSEGDSAGGEGVINCVTNPNTEAWFAVDRYLGGVSWLLSFKWPAQRRLLLHSLVFITNADTTIEASYIL</sequence>
<keyword evidence="2" id="KW-1185">Reference proteome</keyword>
<accession>A0A5B7EQ49</accession>
<organism evidence="1 2">
    <name type="scientific">Portunus trituberculatus</name>
    <name type="common">Swimming crab</name>
    <name type="synonym">Neptunus trituberculatus</name>
    <dbReference type="NCBI Taxonomy" id="210409"/>
    <lineage>
        <taxon>Eukaryota</taxon>
        <taxon>Metazoa</taxon>
        <taxon>Ecdysozoa</taxon>
        <taxon>Arthropoda</taxon>
        <taxon>Crustacea</taxon>
        <taxon>Multicrustacea</taxon>
        <taxon>Malacostraca</taxon>
        <taxon>Eumalacostraca</taxon>
        <taxon>Eucarida</taxon>
        <taxon>Decapoda</taxon>
        <taxon>Pleocyemata</taxon>
        <taxon>Brachyura</taxon>
        <taxon>Eubrachyura</taxon>
        <taxon>Portunoidea</taxon>
        <taxon>Portunidae</taxon>
        <taxon>Portuninae</taxon>
        <taxon>Portunus</taxon>
    </lineage>
</organism>
<name>A0A5B7EQ49_PORTR</name>
<comment type="caution">
    <text evidence="1">The sequence shown here is derived from an EMBL/GenBank/DDBJ whole genome shotgun (WGS) entry which is preliminary data.</text>
</comment>
<dbReference type="AlphaFoldDB" id="A0A5B7EQ49"/>
<protein>
    <submittedName>
        <fullName evidence="1">Uncharacterized protein</fullName>
    </submittedName>
</protein>
<gene>
    <name evidence="1" type="ORF">E2C01_028678</name>
</gene>
<dbReference type="EMBL" id="VSRR010003232">
    <property type="protein sequence ID" value="MPC35259.1"/>
    <property type="molecule type" value="Genomic_DNA"/>
</dbReference>
<evidence type="ECO:0000313" key="2">
    <source>
        <dbReference type="Proteomes" id="UP000324222"/>
    </source>
</evidence>
<evidence type="ECO:0000313" key="1">
    <source>
        <dbReference type="EMBL" id="MPC35259.1"/>
    </source>
</evidence>
<dbReference type="Proteomes" id="UP000324222">
    <property type="component" value="Unassembled WGS sequence"/>
</dbReference>